<dbReference type="EC" id="2.4.3.3" evidence="14"/>
<dbReference type="AlphaFoldDB" id="C1BKW5"/>
<evidence type="ECO:0000256" key="6">
    <source>
        <dbReference type="ARBA" id="ARBA00022692"/>
    </source>
</evidence>
<keyword evidence="5 18" id="KW-0808">Transferase</keyword>
<dbReference type="Gene3D" id="3.90.1480.20">
    <property type="entry name" value="Glycosyl transferase family 29"/>
    <property type="match status" value="1"/>
</dbReference>
<evidence type="ECO:0000256" key="9">
    <source>
        <dbReference type="ARBA" id="ARBA00023034"/>
    </source>
</evidence>
<dbReference type="PIRSF" id="PIRSF005557">
    <property type="entry name" value="Sialyl_trans"/>
    <property type="match status" value="1"/>
</dbReference>
<dbReference type="EMBL" id="BT075244">
    <property type="protein sequence ID" value="ACO09668.1"/>
    <property type="molecule type" value="mRNA"/>
</dbReference>
<evidence type="ECO:0000256" key="15">
    <source>
        <dbReference type="ARBA" id="ARBA00050664"/>
    </source>
</evidence>
<evidence type="ECO:0000313" key="18">
    <source>
        <dbReference type="EMBL" id="ACO09668.1"/>
    </source>
</evidence>
<comment type="similarity">
    <text evidence="3">Belongs to the glycosyltransferase 29 family.</text>
</comment>
<dbReference type="GO" id="GO:0001665">
    <property type="term" value="F:alpha-N-acetylgalactosaminide alpha-2,6-sialyltransferase activity"/>
    <property type="evidence" value="ECO:0007669"/>
    <property type="project" value="UniProtKB-EC"/>
</dbReference>
<dbReference type="GO" id="GO:0006493">
    <property type="term" value="P:protein O-linked glycosylation"/>
    <property type="evidence" value="ECO:0007669"/>
    <property type="project" value="TreeGrafter"/>
</dbReference>
<proteinExistence type="evidence at transcript level"/>
<dbReference type="FunFam" id="3.90.1480.20:FF:000015">
    <property type="entry name" value="Lactosylceramide alpha-2,3-sialyltransferase"/>
    <property type="match status" value="1"/>
</dbReference>
<keyword evidence="11" id="KW-1015">Disulfide bond</keyword>
<dbReference type="InterPro" id="IPR012163">
    <property type="entry name" value="Sialyl_trans"/>
</dbReference>
<evidence type="ECO:0000256" key="14">
    <source>
        <dbReference type="ARBA" id="ARBA00039109"/>
    </source>
</evidence>
<sequence>MKCTKKVVFLVAALCVTITTIIYSQFGFNTTPQRSPDGRTDTIWNFKEEQWNLSTNIREEEEATCSLREAARQGHFLGQRFNFSVPVFQWAGSFQKSSWRRLSKRDPPYGWKGLEVGGVWVVLVLRAALTQLKEPSCGQLLQRGAGDQCVRCAVVGNGGILRGSGQGRAIDAHDYVFRMNGAITKGFEDDVGTNTSFYGFTTNTMKNSLISYRHYGFTRVPQGEGVRYIFIPSDRRDYVMLAAAIQGQTVQSGADRGNWTPMYFGSNPSADKFKILHPDFISYVTQRFLDSHQLKSQLYMPSTGALMLMTALHTCDQVSAYGFITRNYKDFSEHYYNAVWKPLRFFANHDLQMESWLWESMDHHKVMTLYRRTVNKQ</sequence>
<evidence type="ECO:0000256" key="10">
    <source>
        <dbReference type="ARBA" id="ARBA00023136"/>
    </source>
</evidence>
<evidence type="ECO:0000256" key="8">
    <source>
        <dbReference type="ARBA" id="ARBA00022989"/>
    </source>
</evidence>
<evidence type="ECO:0000256" key="16">
    <source>
        <dbReference type="ARBA" id="ARBA00052285"/>
    </source>
</evidence>
<evidence type="ECO:0000256" key="17">
    <source>
        <dbReference type="PIRSR" id="PIRSR005557-2"/>
    </source>
</evidence>
<gene>
    <name evidence="18" type="primary">SIA7B</name>
</gene>
<dbReference type="InterPro" id="IPR038578">
    <property type="entry name" value="GT29-like_sf"/>
</dbReference>
<keyword evidence="12" id="KW-0325">Glycoprotein</keyword>
<comment type="catalytic activity">
    <reaction evidence="13">
        <text>a beta-D-galactosyl-(1-&gt;3)-N-acetyl-alpha-D-galactosaminyl derivative + CMP-N-acetyl-beta-neuraminate = a beta-D-galactosyl-(1-&gt;3)-[N-acetyl-alpha-neuraminyl-(2-&gt;6)]-N-acetyl-alpha-D-galactosaminyl derivative + CMP + H(+)</text>
        <dbReference type="Rhea" id="RHEA:11136"/>
        <dbReference type="ChEBI" id="CHEBI:15378"/>
        <dbReference type="ChEBI" id="CHEBI:57812"/>
        <dbReference type="ChEBI" id="CHEBI:60377"/>
        <dbReference type="ChEBI" id="CHEBI:133470"/>
        <dbReference type="ChEBI" id="CHEBI:140764"/>
        <dbReference type="EC" id="2.4.3.3"/>
    </reaction>
    <physiologicalReaction direction="left-to-right" evidence="13">
        <dbReference type="Rhea" id="RHEA:11137"/>
    </physiologicalReaction>
</comment>
<evidence type="ECO:0000256" key="1">
    <source>
        <dbReference type="ARBA" id="ARBA00004323"/>
    </source>
</evidence>
<comment type="subcellular location">
    <subcellularLocation>
        <location evidence="1">Golgi apparatus membrane</location>
        <topology evidence="1">Single-pass type II membrane protein</topology>
    </subcellularLocation>
</comment>
<feature type="disulfide bond" evidence="17">
    <location>
        <begin position="152"/>
        <end position="315"/>
    </location>
</feature>
<comment type="catalytic activity">
    <reaction evidence="16">
        <text>a 3-O-[N-acetyl-alpha-D-galactosaminyl]-L-threonyl-[protein] + CMP-N-acetyl-beta-neuraminate = a 3-O-[N-acetyl-alpha-neuraminosyl-(2-&gt;6)-N-acetyl-alpha-D-galactosaminyl]-L-threonyl-[protein] + CMP + H(+)</text>
        <dbReference type="Rhea" id="RHEA:81643"/>
        <dbReference type="Rhea" id="RHEA-COMP:11689"/>
        <dbReference type="Rhea" id="RHEA-COMP:19720"/>
        <dbReference type="ChEBI" id="CHEBI:15378"/>
        <dbReference type="ChEBI" id="CHEBI:57812"/>
        <dbReference type="ChEBI" id="CHEBI:60377"/>
        <dbReference type="ChEBI" id="CHEBI:87075"/>
        <dbReference type="ChEBI" id="CHEBI:231970"/>
    </reaction>
    <physiologicalReaction direction="left-to-right" evidence="16">
        <dbReference type="Rhea" id="RHEA:81644"/>
    </physiologicalReaction>
</comment>
<keyword evidence="7" id="KW-0735">Signal-anchor</keyword>
<dbReference type="GO" id="GO:0000139">
    <property type="term" value="C:Golgi membrane"/>
    <property type="evidence" value="ECO:0007669"/>
    <property type="project" value="UniProtKB-SubCell"/>
</dbReference>
<evidence type="ECO:0000256" key="2">
    <source>
        <dbReference type="ARBA" id="ARBA00004922"/>
    </source>
</evidence>
<keyword evidence="8" id="KW-1133">Transmembrane helix</keyword>
<name>C1BKW5_OSMMO</name>
<keyword evidence="4 18" id="KW-0328">Glycosyltransferase</keyword>
<keyword evidence="10" id="KW-0472">Membrane</keyword>
<dbReference type="PANTHER" id="PTHR45941:SF5">
    <property type="entry name" value="ALPHA-N-ACETYLGALACTOSAMINIDE ALPHA-2,6-SIALYLTRANSFERASE 2"/>
    <property type="match status" value="1"/>
</dbReference>
<dbReference type="InterPro" id="IPR001675">
    <property type="entry name" value="Glyco_trans_29"/>
</dbReference>
<evidence type="ECO:0000256" key="5">
    <source>
        <dbReference type="ARBA" id="ARBA00022679"/>
    </source>
</evidence>
<evidence type="ECO:0000256" key="3">
    <source>
        <dbReference type="ARBA" id="ARBA00006003"/>
    </source>
</evidence>
<evidence type="ECO:0000256" key="12">
    <source>
        <dbReference type="ARBA" id="ARBA00023180"/>
    </source>
</evidence>
<evidence type="ECO:0000256" key="7">
    <source>
        <dbReference type="ARBA" id="ARBA00022968"/>
    </source>
</evidence>
<reference evidence="18" key="1">
    <citation type="submission" date="2009-03" db="EMBL/GenBank/DDBJ databases">
        <title>Osmerus mordax full-length cDNAs.</title>
        <authorList>
            <person name="von Schalburg K."/>
            <person name="Leong J."/>
            <person name="Cooper G."/>
            <person name="Davidson W.S."/>
            <person name="Koop B.F."/>
        </authorList>
    </citation>
    <scope>NUCLEOTIDE SEQUENCE</scope>
    <source>
        <tissue evidence="18">Brain</tissue>
    </source>
</reference>
<dbReference type="Pfam" id="PF00777">
    <property type="entry name" value="Glyco_transf_29"/>
    <property type="match status" value="1"/>
</dbReference>
<organism evidence="18">
    <name type="scientific">Osmerus mordax</name>
    <name type="common">Rainbow smelt</name>
    <name type="synonym">Atherina mordax</name>
    <dbReference type="NCBI Taxonomy" id="8014"/>
    <lineage>
        <taxon>Eukaryota</taxon>
        <taxon>Metazoa</taxon>
        <taxon>Chordata</taxon>
        <taxon>Craniata</taxon>
        <taxon>Vertebrata</taxon>
        <taxon>Euteleostomi</taxon>
        <taxon>Actinopterygii</taxon>
        <taxon>Neopterygii</taxon>
        <taxon>Teleostei</taxon>
        <taxon>Stomiati</taxon>
        <taxon>Osmeriformes</taxon>
        <taxon>Osmeridae</taxon>
        <taxon>Osmerus</taxon>
    </lineage>
</organism>
<evidence type="ECO:0000256" key="11">
    <source>
        <dbReference type="ARBA" id="ARBA00023157"/>
    </source>
</evidence>
<keyword evidence="6" id="KW-0812">Transmembrane</keyword>
<evidence type="ECO:0000256" key="4">
    <source>
        <dbReference type="ARBA" id="ARBA00022676"/>
    </source>
</evidence>
<comment type="pathway">
    <text evidence="2">Protein modification; protein glycosylation.</text>
</comment>
<keyword evidence="9" id="KW-0333">Golgi apparatus</keyword>
<dbReference type="PANTHER" id="PTHR45941">
    <property type="entry name" value="ALPHA-N-ACETYLGALACTOSAMINIDE ALPHA-2,6-SIALYLTRANSFERASE 2-LIKE-RELATED"/>
    <property type="match status" value="1"/>
</dbReference>
<comment type="catalytic activity">
    <reaction evidence="15">
        <text>a 3-O-[N-acetyl-alpha-neuraminyl-(2-&gt;3)-beta-D-galactosyl-(1-&gt;3)-N-acetyl-alpha-D-galactosaminyl]-L-threonyl-[protein] + CMP-N-acetyl-beta-neuraminate = a 3-O-{alpha-Neu5Ac-(2-&gt;3)-beta-D-Gal-(1-&gt;3)-[alpha-Neu5Ac-(2-&gt;6)]-alpha-D-GalNAc}-L-threonyl-[protein] + CMP + H(+)</text>
        <dbReference type="Rhea" id="RHEA:81659"/>
        <dbReference type="Rhea" id="RHEA-COMP:14417"/>
        <dbReference type="Rhea" id="RHEA-COMP:16763"/>
        <dbReference type="ChEBI" id="CHEBI:15378"/>
        <dbReference type="ChEBI" id="CHEBI:57812"/>
        <dbReference type="ChEBI" id="CHEBI:60377"/>
        <dbReference type="ChEBI" id="CHEBI:139598"/>
        <dbReference type="ChEBI" id="CHEBI:156398"/>
    </reaction>
    <physiologicalReaction direction="left-to-right" evidence="15">
        <dbReference type="Rhea" id="RHEA:81660"/>
    </physiologicalReaction>
</comment>
<evidence type="ECO:0000256" key="13">
    <source>
        <dbReference type="ARBA" id="ARBA00036348"/>
    </source>
</evidence>
<accession>C1BKW5</accession>
<protein>
    <recommendedName>
        <fullName evidence="14">alpha-N-acetylgalactosaminide alpha-2,6-sialyltransferase</fullName>
        <ecNumber evidence="14">2.4.3.3</ecNumber>
    </recommendedName>
</protein>